<feature type="transmembrane region" description="Helical" evidence="1">
    <location>
        <begin position="34"/>
        <end position="54"/>
    </location>
</feature>
<keyword evidence="1" id="KW-1133">Transmembrane helix</keyword>
<feature type="transmembrane region" description="Helical" evidence="1">
    <location>
        <begin position="12"/>
        <end position="28"/>
    </location>
</feature>
<feature type="transmembrane region" description="Helical" evidence="1">
    <location>
        <begin position="87"/>
        <end position="107"/>
    </location>
</feature>
<feature type="transmembrane region" description="Helical" evidence="1">
    <location>
        <begin position="232"/>
        <end position="254"/>
    </location>
</feature>
<name>A0AB38A1W1_9LACT</name>
<keyword evidence="1" id="KW-0472">Membrane</keyword>
<dbReference type="AlphaFoldDB" id="A0AB38A1W1"/>
<organism evidence="2 3">
    <name type="scientific">Trichococcus collinsii</name>
    <dbReference type="NCBI Taxonomy" id="157076"/>
    <lineage>
        <taxon>Bacteria</taxon>
        <taxon>Bacillati</taxon>
        <taxon>Bacillota</taxon>
        <taxon>Bacilli</taxon>
        <taxon>Lactobacillales</taxon>
        <taxon>Carnobacteriaceae</taxon>
        <taxon>Trichococcus</taxon>
    </lineage>
</organism>
<feature type="transmembrane region" description="Helical" evidence="1">
    <location>
        <begin position="171"/>
        <end position="191"/>
    </location>
</feature>
<keyword evidence="1" id="KW-0812">Transmembrane</keyword>
<dbReference type="Gene3D" id="3.30.565.10">
    <property type="entry name" value="Histidine kinase-like ATPase, C-terminal domain"/>
    <property type="match status" value="1"/>
</dbReference>
<feature type="transmembrane region" description="Helical" evidence="1">
    <location>
        <begin position="203"/>
        <end position="220"/>
    </location>
</feature>
<evidence type="ECO:0000256" key="1">
    <source>
        <dbReference type="SAM" id="Phobius"/>
    </source>
</evidence>
<evidence type="ECO:0008006" key="4">
    <source>
        <dbReference type="Google" id="ProtNLM"/>
    </source>
</evidence>
<feature type="transmembrane region" description="Helical" evidence="1">
    <location>
        <begin position="141"/>
        <end position="159"/>
    </location>
</feature>
<protein>
    <recommendedName>
        <fullName evidence="4">ATP-binding protein</fullName>
    </recommendedName>
</protein>
<reference evidence="2 3" key="1">
    <citation type="submission" date="2016-10" db="EMBL/GenBank/DDBJ databases">
        <authorList>
            <person name="Varghese N."/>
            <person name="Submissions S."/>
        </authorList>
    </citation>
    <scope>NUCLEOTIDE SEQUENCE [LARGE SCALE GENOMIC DNA]</scope>
    <source>
        <strain evidence="2 3">DSM 14526</strain>
    </source>
</reference>
<gene>
    <name evidence="2" type="ORF">SAMN04488525_104228</name>
</gene>
<sequence length="654" mass="75933">MDLKIMKIASVTMPWLIILTYMFYYLTAMEQTDFIYLFIGAYIFSLGSFIYLNIPDYPSSSRFYNLTTIMALMFLFIYSNVPWLNFTGLLLLCLCPVSLYLFLYSFIQSENRKLFKISMLILTGSSIYSFFSFILKIYPEFTLLLLLSISTTTSYITIYKERKLFFSSLSFKFLSFSVLLAFIPFIVSYSLPAVFSSGVLGDPRTALLVLVFPTCIACILSYMKTISLPDNLILNMAINILSFCFFIIISWLEVSLQNKLIITLLFYFFCYLSHFLIQFIQHFKKMRAEKNIEELNNEKIELLNQVTYSNFMNSVSNLLLNRLKGETKSSTILVMMQSNNQRFVLCQSGNRISRAIKKELFSSLSSKQEVTIRGNTYHYLSVSRFHEKLFVFIEKTDYSVDLDHIEDILHQYEGIITTIRKMHTNQQKYIDSSLGTTELLQAKLFNNLEKEKTKYTHYLHDSVLQSVIGLHTLVSNLHGDDEIESLVRIEFSKLIRSIRDEVFNISPSTLYYLSFEENIQILIEDFNHKYPEIEYLLIYQLNGELPKHLVAPVYRVIKELNENIGKHSQATYGITKILNKKNILSIVIEDNGKGIHDYFKIEKNLFKGKEHIGLLSIKNDLKWLNGSFEISPMETVNSGTIIEINIPFEKGEAL</sequence>
<feature type="transmembrane region" description="Helical" evidence="1">
    <location>
        <begin position="63"/>
        <end position="81"/>
    </location>
</feature>
<comment type="caution">
    <text evidence="2">The sequence shown here is derived from an EMBL/GenBank/DDBJ whole genome shotgun (WGS) entry which is preliminary data.</text>
</comment>
<feature type="transmembrane region" description="Helical" evidence="1">
    <location>
        <begin position="260"/>
        <end position="280"/>
    </location>
</feature>
<accession>A0AB38A1W1</accession>
<feature type="transmembrane region" description="Helical" evidence="1">
    <location>
        <begin position="114"/>
        <end position="135"/>
    </location>
</feature>
<proteinExistence type="predicted"/>
<evidence type="ECO:0000313" key="2">
    <source>
        <dbReference type="EMBL" id="SEA69783.1"/>
    </source>
</evidence>
<dbReference type="InterPro" id="IPR036890">
    <property type="entry name" value="HATPase_C_sf"/>
</dbReference>
<evidence type="ECO:0000313" key="3">
    <source>
        <dbReference type="Proteomes" id="UP000199042"/>
    </source>
</evidence>
<keyword evidence="3" id="KW-1185">Reference proteome</keyword>
<dbReference type="Proteomes" id="UP000199042">
    <property type="component" value="Unassembled WGS sequence"/>
</dbReference>
<dbReference type="EMBL" id="FNQH01000004">
    <property type="protein sequence ID" value="SEA69783.1"/>
    <property type="molecule type" value="Genomic_DNA"/>
</dbReference>
<dbReference type="SUPFAM" id="SSF55874">
    <property type="entry name" value="ATPase domain of HSP90 chaperone/DNA topoisomerase II/histidine kinase"/>
    <property type="match status" value="1"/>
</dbReference>